<proteinExistence type="inferred from homology"/>
<name>A0ABT7WI49_9FLAO</name>
<keyword evidence="4" id="KW-1003">Cell membrane</keyword>
<gene>
    <name evidence="9" type="ORF">QU605_14000</name>
</gene>
<evidence type="ECO:0000256" key="3">
    <source>
        <dbReference type="ARBA" id="ARBA00022448"/>
    </source>
</evidence>
<dbReference type="InterPro" id="IPR002549">
    <property type="entry name" value="AI-2E-like"/>
</dbReference>
<feature type="transmembrane region" description="Helical" evidence="8">
    <location>
        <begin position="319"/>
        <end position="345"/>
    </location>
</feature>
<evidence type="ECO:0000256" key="1">
    <source>
        <dbReference type="ARBA" id="ARBA00004651"/>
    </source>
</evidence>
<dbReference type="PANTHER" id="PTHR21716">
    <property type="entry name" value="TRANSMEMBRANE PROTEIN"/>
    <property type="match status" value="1"/>
</dbReference>
<evidence type="ECO:0000313" key="10">
    <source>
        <dbReference type="Proteomes" id="UP001174839"/>
    </source>
</evidence>
<keyword evidence="5 8" id="KW-0812">Transmembrane</keyword>
<sequence>MDSKSISDGILRAIAILAGVVALGYFLYLIQTVLIYLLFAIVVALIGRPIVMFLKNRLKFPDTLAVLVVILFVLGLLVGLIMLFIPVLVEQGKNLSILDVDGFSRNLKLIELEINKFFGRTPLSIDNMVDTQELKKEFIQGIEMNFIPKLLNGLVSVLSSFSLGLISVLFISFFFLKDSKLVQNSLLALVPDSKETRLINSIGKIKNLLSRYFLGLLAQIMVLFIIYTVTLLLVGVENALVIAFLCAIFNIIPWLGPLIALALMVILTITSHLGADFSTVILPDIGWVIIGFGIGQLIDNLFSQPLIFANAIKLHPLEIFLVILMAGMLFGVVGMIIAIPGYTAIKVILKEFLSENKFVKKLTQNM</sequence>
<evidence type="ECO:0000256" key="5">
    <source>
        <dbReference type="ARBA" id="ARBA00022692"/>
    </source>
</evidence>
<dbReference type="EMBL" id="JAUDUY010000011">
    <property type="protein sequence ID" value="MDM9632586.1"/>
    <property type="molecule type" value="Genomic_DNA"/>
</dbReference>
<organism evidence="9 10">
    <name type="scientific">Robiginitalea aurantiaca</name>
    <dbReference type="NCBI Taxonomy" id="3056915"/>
    <lineage>
        <taxon>Bacteria</taxon>
        <taxon>Pseudomonadati</taxon>
        <taxon>Bacteroidota</taxon>
        <taxon>Flavobacteriia</taxon>
        <taxon>Flavobacteriales</taxon>
        <taxon>Flavobacteriaceae</taxon>
        <taxon>Robiginitalea</taxon>
    </lineage>
</organism>
<dbReference type="PANTHER" id="PTHR21716:SF53">
    <property type="entry name" value="PERMEASE PERM-RELATED"/>
    <property type="match status" value="1"/>
</dbReference>
<evidence type="ECO:0000256" key="7">
    <source>
        <dbReference type="ARBA" id="ARBA00023136"/>
    </source>
</evidence>
<evidence type="ECO:0000256" key="2">
    <source>
        <dbReference type="ARBA" id="ARBA00009773"/>
    </source>
</evidence>
<dbReference type="RefSeq" id="WP_289725949.1">
    <property type="nucleotide sequence ID" value="NZ_JAUDUY010000011.1"/>
</dbReference>
<feature type="transmembrane region" description="Helical" evidence="8">
    <location>
        <begin position="9"/>
        <end position="28"/>
    </location>
</feature>
<accession>A0ABT7WI49</accession>
<feature type="transmembrane region" description="Helical" evidence="8">
    <location>
        <begin position="240"/>
        <end position="267"/>
    </location>
</feature>
<feature type="transmembrane region" description="Helical" evidence="8">
    <location>
        <begin position="34"/>
        <end position="54"/>
    </location>
</feature>
<keyword evidence="3" id="KW-0813">Transport</keyword>
<evidence type="ECO:0000313" key="9">
    <source>
        <dbReference type="EMBL" id="MDM9632586.1"/>
    </source>
</evidence>
<keyword evidence="6 8" id="KW-1133">Transmembrane helix</keyword>
<dbReference type="Proteomes" id="UP001174839">
    <property type="component" value="Unassembled WGS sequence"/>
</dbReference>
<comment type="subcellular location">
    <subcellularLocation>
        <location evidence="1">Cell membrane</location>
        <topology evidence="1">Multi-pass membrane protein</topology>
    </subcellularLocation>
</comment>
<comment type="similarity">
    <text evidence="2">Belongs to the autoinducer-2 exporter (AI-2E) (TC 2.A.86) family.</text>
</comment>
<keyword evidence="10" id="KW-1185">Reference proteome</keyword>
<evidence type="ECO:0000256" key="6">
    <source>
        <dbReference type="ARBA" id="ARBA00022989"/>
    </source>
</evidence>
<feature type="transmembrane region" description="Helical" evidence="8">
    <location>
        <begin position="279"/>
        <end position="299"/>
    </location>
</feature>
<reference evidence="9" key="1">
    <citation type="submission" date="2023-06" db="EMBL/GenBank/DDBJ databases">
        <title>Robiginitalea aurantiacus sp. nov. and Algoriphagus sediminis sp. nov., isolated from coastal sediment.</title>
        <authorList>
            <person name="Zhou Z.Y."/>
            <person name="An J."/>
            <person name="Jia Y.W."/>
            <person name="Du Z.J."/>
        </authorList>
    </citation>
    <scope>NUCLEOTIDE SEQUENCE</scope>
    <source>
        <strain evidence="9">M39</strain>
    </source>
</reference>
<keyword evidence="7 8" id="KW-0472">Membrane</keyword>
<evidence type="ECO:0000256" key="4">
    <source>
        <dbReference type="ARBA" id="ARBA00022475"/>
    </source>
</evidence>
<protein>
    <submittedName>
        <fullName evidence="9">AI-2E family transporter</fullName>
    </submittedName>
</protein>
<feature type="transmembrane region" description="Helical" evidence="8">
    <location>
        <begin position="154"/>
        <end position="176"/>
    </location>
</feature>
<comment type="caution">
    <text evidence="9">The sequence shown here is derived from an EMBL/GenBank/DDBJ whole genome shotgun (WGS) entry which is preliminary data.</text>
</comment>
<dbReference type="Pfam" id="PF01594">
    <property type="entry name" value="AI-2E_transport"/>
    <property type="match status" value="1"/>
</dbReference>
<feature type="transmembrane region" description="Helical" evidence="8">
    <location>
        <begin position="212"/>
        <end position="234"/>
    </location>
</feature>
<feature type="transmembrane region" description="Helical" evidence="8">
    <location>
        <begin position="66"/>
        <end position="89"/>
    </location>
</feature>
<evidence type="ECO:0000256" key="8">
    <source>
        <dbReference type="SAM" id="Phobius"/>
    </source>
</evidence>